<dbReference type="Gene3D" id="3.40.50.300">
    <property type="entry name" value="P-loop containing nucleotide triphosphate hydrolases"/>
    <property type="match status" value="1"/>
</dbReference>
<name>A0ABT9HSL7_9SPHN</name>
<dbReference type="EMBL" id="JAVAIM010000001">
    <property type="protein sequence ID" value="MDP4575822.1"/>
    <property type="molecule type" value="Genomic_DNA"/>
</dbReference>
<keyword evidence="2" id="KW-0808">Transferase</keyword>
<comment type="caution">
    <text evidence="2">The sequence shown here is derived from an EMBL/GenBank/DDBJ whole genome shotgun (WGS) entry which is preliminary data.</text>
</comment>
<proteinExistence type="predicted"/>
<dbReference type="Pfam" id="PF13469">
    <property type="entry name" value="Sulfotransfer_3"/>
    <property type="match status" value="1"/>
</dbReference>
<dbReference type="PANTHER" id="PTHR36451:SF1">
    <property type="entry name" value="OMEGA-HYDROXY-BETA-DIHYDROMENAQUINONE-9 SULFOTRANSFERASE STF3"/>
    <property type="match status" value="1"/>
</dbReference>
<dbReference type="InterPro" id="IPR052736">
    <property type="entry name" value="Stf3_sulfotransferase"/>
</dbReference>
<sequence>MTAPPRPHPFARSKASELASRAFATMWQHGLTKRPPLEPDYLWSVGSDGFSAEDEHSIRSAEDVADFRDRLEALCVALNEEASLNPLGHTMAYGQITAAIRKRHALGRFWNENPGMAEREIAPPILVVGQMRSGTTRVQRLLAADPRHSGTRFCNSHDPVPATPDLRPIKARAALAVARRINPWLDTVHPFGALRTDEEIGWLAAALSPATFEAQWQIPSFVAFSSARDAGPVYREFARILRTDAHVMQEANRPRVLKCPQFAEDLGVLLAQFPDARLVLCRRPKEDILESSVSMTASQMAFQSDHHDLQWLTAMWQEKISHREAAMEHDLRNFSGLLATIDFAALNSDWRSAIGTAYRALDIELTPEAVGAMRKEREKSHDDPHHDHAEQMAGFSAA</sequence>
<dbReference type="PANTHER" id="PTHR36451">
    <property type="entry name" value="PAPS-DEPENDENT SULFOTRANSFERASE STF3"/>
    <property type="match status" value="1"/>
</dbReference>
<dbReference type="SUPFAM" id="SSF52540">
    <property type="entry name" value="P-loop containing nucleoside triphosphate hydrolases"/>
    <property type="match status" value="1"/>
</dbReference>
<feature type="region of interest" description="Disordered" evidence="1">
    <location>
        <begin position="373"/>
        <end position="398"/>
    </location>
</feature>
<keyword evidence="3" id="KW-1185">Reference proteome</keyword>
<organism evidence="2 3">
    <name type="scientific">Qipengyuania profundimaris</name>
    <dbReference type="NCBI Taxonomy" id="3067652"/>
    <lineage>
        <taxon>Bacteria</taxon>
        <taxon>Pseudomonadati</taxon>
        <taxon>Pseudomonadota</taxon>
        <taxon>Alphaproteobacteria</taxon>
        <taxon>Sphingomonadales</taxon>
        <taxon>Erythrobacteraceae</taxon>
        <taxon>Qipengyuania</taxon>
    </lineage>
</organism>
<accession>A0ABT9HSL7</accession>
<evidence type="ECO:0000256" key="1">
    <source>
        <dbReference type="SAM" id="MobiDB-lite"/>
    </source>
</evidence>
<feature type="compositionally biased region" description="Basic and acidic residues" evidence="1">
    <location>
        <begin position="373"/>
        <end position="390"/>
    </location>
</feature>
<dbReference type="EC" id="2.8.2.-" evidence="2"/>
<dbReference type="RefSeq" id="WP_305933066.1">
    <property type="nucleotide sequence ID" value="NZ_JAVAIM010000001.1"/>
</dbReference>
<protein>
    <submittedName>
        <fullName evidence="2">Sulfotransferase</fullName>
        <ecNumber evidence="2">2.8.2.-</ecNumber>
    </submittedName>
</protein>
<evidence type="ECO:0000313" key="3">
    <source>
        <dbReference type="Proteomes" id="UP001240639"/>
    </source>
</evidence>
<dbReference type="Proteomes" id="UP001240639">
    <property type="component" value="Unassembled WGS sequence"/>
</dbReference>
<dbReference type="InterPro" id="IPR027417">
    <property type="entry name" value="P-loop_NTPase"/>
</dbReference>
<evidence type="ECO:0000313" key="2">
    <source>
        <dbReference type="EMBL" id="MDP4575822.1"/>
    </source>
</evidence>
<dbReference type="GO" id="GO:0016740">
    <property type="term" value="F:transferase activity"/>
    <property type="evidence" value="ECO:0007669"/>
    <property type="project" value="UniProtKB-KW"/>
</dbReference>
<reference evidence="2 3" key="1">
    <citation type="submission" date="2023-08" db="EMBL/GenBank/DDBJ databases">
        <title>genomic of G39.</title>
        <authorList>
            <person name="Wang Y."/>
        </authorList>
    </citation>
    <scope>NUCLEOTIDE SEQUENCE [LARGE SCALE GENOMIC DNA]</scope>
    <source>
        <strain evidence="2 3">G39</strain>
    </source>
</reference>
<gene>
    <name evidence="2" type="ORF">Q9K02_11780</name>
</gene>